<dbReference type="InterPro" id="IPR011033">
    <property type="entry name" value="PRC_barrel-like_sf"/>
</dbReference>
<gene>
    <name evidence="2" type="ORF">KSP40_PGU000789</name>
</gene>
<keyword evidence="3" id="KW-1185">Reference proteome</keyword>
<accession>A0ABR2MD00</accession>
<dbReference type="SUPFAM" id="SSF50346">
    <property type="entry name" value="PRC-barrel domain"/>
    <property type="match status" value="1"/>
</dbReference>
<dbReference type="EMBL" id="JBBWWR010000009">
    <property type="protein sequence ID" value="KAK8961845.1"/>
    <property type="molecule type" value="Genomic_DNA"/>
</dbReference>
<evidence type="ECO:0000313" key="2">
    <source>
        <dbReference type="EMBL" id="KAK8961845.1"/>
    </source>
</evidence>
<feature type="compositionally biased region" description="Polar residues" evidence="1">
    <location>
        <begin position="160"/>
        <end position="178"/>
    </location>
</feature>
<dbReference type="PANTHER" id="PTHR36740:SF1">
    <property type="entry name" value="PRC-BARREL DOMAIN-CONTAINING PROTEIN"/>
    <property type="match status" value="1"/>
</dbReference>
<evidence type="ECO:0000313" key="3">
    <source>
        <dbReference type="Proteomes" id="UP001412067"/>
    </source>
</evidence>
<organism evidence="2 3">
    <name type="scientific">Platanthera guangdongensis</name>
    <dbReference type="NCBI Taxonomy" id="2320717"/>
    <lineage>
        <taxon>Eukaryota</taxon>
        <taxon>Viridiplantae</taxon>
        <taxon>Streptophyta</taxon>
        <taxon>Embryophyta</taxon>
        <taxon>Tracheophyta</taxon>
        <taxon>Spermatophyta</taxon>
        <taxon>Magnoliopsida</taxon>
        <taxon>Liliopsida</taxon>
        <taxon>Asparagales</taxon>
        <taxon>Orchidaceae</taxon>
        <taxon>Orchidoideae</taxon>
        <taxon>Orchideae</taxon>
        <taxon>Orchidinae</taxon>
        <taxon>Platanthera</taxon>
    </lineage>
</organism>
<feature type="compositionally biased region" description="Low complexity" evidence="1">
    <location>
        <begin position="145"/>
        <end position="159"/>
    </location>
</feature>
<dbReference type="Proteomes" id="UP001412067">
    <property type="component" value="Unassembled WGS sequence"/>
</dbReference>
<evidence type="ECO:0000256" key="1">
    <source>
        <dbReference type="SAM" id="MobiDB-lite"/>
    </source>
</evidence>
<proteinExistence type="predicted"/>
<protein>
    <submittedName>
        <fullName evidence="2">Uncharacterized protein</fullName>
    </submittedName>
</protein>
<reference evidence="2 3" key="1">
    <citation type="journal article" date="2022" name="Nat. Plants">
        <title>Genomes of leafy and leafless Platanthera orchids illuminate the evolution of mycoheterotrophy.</title>
        <authorList>
            <person name="Li M.H."/>
            <person name="Liu K.W."/>
            <person name="Li Z."/>
            <person name="Lu H.C."/>
            <person name="Ye Q.L."/>
            <person name="Zhang D."/>
            <person name="Wang J.Y."/>
            <person name="Li Y.F."/>
            <person name="Zhong Z.M."/>
            <person name="Liu X."/>
            <person name="Yu X."/>
            <person name="Liu D.K."/>
            <person name="Tu X.D."/>
            <person name="Liu B."/>
            <person name="Hao Y."/>
            <person name="Liao X.Y."/>
            <person name="Jiang Y.T."/>
            <person name="Sun W.H."/>
            <person name="Chen J."/>
            <person name="Chen Y.Q."/>
            <person name="Ai Y."/>
            <person name="Zhai J.W."/>
            <person name="Wu S.S."/>
            <person name="Zhou Z."/>
            <person name="Hsiao Y.Y."/>
            <person name="Wu W.L."/>
            <person name="Chen Y.Y."/>
            <person name="Lin Y.F."/>
            <person name="Hsu J.L."/>
            <person name="Li C.Y."/>
            <person name="Wang Z.W."/>
            <person name="Zhao X."/>
            <person name="Zhong W.Y."/>
            <person name="Ma X.K."/>
            <person name="Ma L."/>
            <person name="Huang J."/>
            <person name="Chen G.Z."/>
            <person name="Huang M.Z."/>
            <person name="Huang L."/>
            <person name="Peng D.H."/>
            <person name="Luo Y.B."/>
            <person name="Zou S.Q."/>
            <person name="Chen S.P."/>
            <person name="Lan S."/>
            <person name="Tsai W.C."/>
            <person name="Van de Peer Y."/>
            <person name="Liu Z.J."/>
        </authorList>
    </citation>
    <scope>NUCLEOTIDE SEQUENCE [LARGE SCALE GENOMIC DNA]</scope>
    <source>
        <strain evidence="2">Lor288</strain>
    </source>
</reference>
<sequence length="363" mass="40944">METEQTPPEAHLFTRLSAAFAPNAKPNEAFISTRCDHYDSFDSPKYFFLYRIDRWRDDGLNARRSVAALRRSHFPRFCRLSSMLRTLSSPSPAGISIKFFGITNGQALNHSFIQMPLTVNHMNKFPINRKVAYPNLNHGGFICSSSPRSSSGDTSASSSDVNPSTFQSLKHFSGPSSSRRVDKDIDGNGIPVPSTFDFLELKRELEKEENFRTGSEKEELLSNLDKEGIVARSSRVRGGRQVMRRSNLLAKQVICIESARSLGFVSQLWVDTKLWVVALVEVRPSFLSGDTEKFLLEDVYQVGDVLLVSDEPLMENELKMTGLDTLNKERDSGPCWVHEVKQNWERRWGEGGMVVAGRRGFVL</sequence>
<feature type="region of interest" description="Disordered" evidence="1">
    <location>
        <begin position="145"/>
        <end position="188"/>
    </location>
</feature>
<name>A0ABR2MD00_9ASPA</name>
<comment type="caution">
    <text evidence="2">The sequence shown here is derived from an EMBL/GenBank/DDBJ whole genome shotgun (WGS) entry which is preliminary data.</text>
</comment>
<dbReference type="PANTHER" id="PTHR36740">
    <property type="entry name" value="PRC DOMAIN-CONTAINING PROTEIN"/>
    <property type="match status" value="1"/>
</dbReference>